<evidence type="ECO:0000313" key="1">
    <source>
        <dbReference type="EMBL" id="CAB4160332.1"/>
    </source>
</evidence>
<dbReference type="EMBL" id="LR796697">
    <property type="protein sequence ID" value="CAB4160332.1"/>
    <property type="molecule type" value="Genomic_DNA"/>
</dbReference>
<sequence length="220" mass="25335">MKTKEVFEKVLQNLGNSPEDYEKWDALTPTDEDYMMYSPLPVGYNTTAEQRFLMQNLLIGFNGGSLLDIGCGRCDLYAVARELAALNNEIVLYNAIDHNPLMTQLGEEKWALTDITVGAFETAKFNVHDWVVASGVFTQRRCQTENEDLTKLFDDIDIMYNLSQQVVSFNLLNPINTTHHDGFLYVHPGLMLDMLIEKYQFVTIRNNYSRDVYTVNIYKF</sequence>
<dbReference type="InterPro" id="IPR029063">
    <property type="entry name" value="SAM-dependent_MTases_sf"/>
</dbReference>
<proteinExistence type="predicted"/>
<gene>
    <name evidence="1" type="ORF">UFOVP723_143</name>
</gene>
<accession>A0A6J5NNM6</accession>
<reference evidence="1" key="1">
    <citation type="submission" date="2020-04" db="EMBL/GenBank/DDBJ databases">
        <authorList>
            <person name="Chiriac C."/>
            <person name="Salcher M."/>
            <person name="Ghai R."/>
            <person name="Kavagutti S V."/>
        </authorList>
    </citation>
    <scope>NUCLEOTIDE SEQUENCE</scope>
</reference>
<dbReference type="SUPFAM" id="SSF53335">
    <property type="entry name" value="S-adenosyl-L-methionine-dependent methyltransferases"/>
    <property type="match status" value="1"/>
</dbReference>
<protein>
    <submittedName>
        <fullName evidence="1">Uncharacterized protein</fullName>
    </submittedName>
</protein>
<name>A0A6J5NNM6_9CAUD</name>
<organism evidence="1">
    <name type="scientific">uncultured Caudovirales phage</name>
    <dbReference type="NCBI Taxonomy" id="2100421"/>
    <lineage>
        <taxon>Viruses</taxon>
        <taxon>Duplodnaviria</taxon>
        <taxon>Heunggongvirae</taxon>
        <taxon>Uroviricota</taxon>
        <taxon>Caudoviricetes</taxon>
        <taxon>Peduoviridae</taxon>
        <taxon>Maltschvirus</taxon>
        <taxon>Maltschvirus maltsch</taxon>
    </lineage>
</organism>